<evidence type="ECO:0000313" key="12">
    <source>
        <dbReference type="Proteomes" id="UP000286415"/>
    </source>
</evidence>
<dbReference type="EMBL" id="NIRI02000042">
    <property type="protein sequence ID" value="KAG5448094.1"/>
    <property type="molecule type" value="Genomic_DNA"/>
</dbReference>
<dbReference type="CDD" id="cd00202">
    <property type="entry name" value="ZnF_GATA"/>
    <property type="match status" value="2"/>
</dbReference>
<dbReference type="PANTHER" id="PTHR10071:SF281">
    <property type="entry name" value="BOX A-BINDING FACTOR-RELATED"/>
    <property type="match status" value="1"/>
</dbReference>
<reference evidence="11 12" key="1">
    <citation type="journal article" date="2018" name="Biotechnol. Adv.">
        <title>Improved genomic resources and new bioinformatic workflow for the carcinogenic parasite Clonorchis sinensis: Biotechnological implications.</title>
        <authorList>
            <person name="Wang D."/>
            <person name="Korhonen P.K."/>
            <person name="Gasser R.B."/>
            <person name="Young N.D."/>
        </authorList>
    </citation>
    <scope>NUCLEOTIDE SEQUENCE [LARGE SCALE GENOMIC DNA]</scope>
    <source>
        <strain evidence="11">Cs-k2</strain>
    </source>
</reference>
<feature type="compositionally biased region" description="Low complexity" evidence="9">
    <location>
        <begin position="461"/>
        <end position="472"/>
    </location>
</feature>
<gene>
    <name evidence="11" type="ORF">CSKR_111607</name>
</gene>
<dbReference type="SUPFAM" id="SSF57716">
    <property type="entry name" value="Glucocorticoid receptor-like (DNA-binding domain)"/>
    <property type="match status" value="2"/>
</dbReference>
<feature type="region of interest" description="Disordered" evidence="9">
    <location>
        <begin position="461"/>
        <end position="481"/>
    </location>
</feature>
<feature type="compositionally biased region" description="Polar residues" evidence="9">
    <location>
        <begin position="1052"/>
        <end position="1069"/>
    </location>
</feature>
<feature type="compositionally biased region" description="Polar residues" evidence="9">
    <location>
        <begin position="971"/>
        <end position="980"/>
    </location>
</feature>
<dbReference type="PROSITE" id="PS50114">
    <property type="entry name" value="GATA_ZN_FINGER_2"/>
    <property type="match status" value="2"/>
</dbReference>
<dbReference type="InterPro" id="IPR000679">
    <property type="entry name" value="Znf_GATA"/>
</dbReference>
<evidence type="ECO:0000256" key="6">
    <source>
        <dbReference type="ARBA" id="ARBA00023125"/>
    </source>
</evidence>
<dbReference type="SMART" id="SM00401">
    <property type="entry name" value="ZnF_GATA"/>
    <property type="match status" value="2"/>
</dbReference>
<dbReference type="FunFam" id="3.30.50.10:FF:000036">
    <property type="entry name" value="Endothelial transcription factor GATA-2"/>
    <property type="match status" value="1"/>
</dbReference>
<dbReference type="AlphaFoldDB" id="A0A3R7D9Y2"/>
<accession>A0A3R7D9Y2</accession>
<feature type="domain" description="GATA-type" evidence="10">
    <location>
        <begin position="609"/>
        <end position="664"/>
    </location>
</feature>
<feature type="compositionally biased region" description="Low complexity" evidence="9">
    <location>
        <begin position="76"/>
        <end position="88"/>
    </location>
</feature>
<evidence type="ECO:0000256" key="8">
    <source>
        <dbReference type="ARBA" id="ARBA00023242"/>
    </source>
</evidence>
<feature type="non-terminal residue" evidence="11">
    <location>
        <position position="1166"/>
    </location>
</feature>
<dbReference type="GO" id="GO:0000122">
    <property type="term" value="P:negative regulation of transcription by RNA polymerase II"/>
    <property type="evidence" value="ECO:0007669"/>
    <property type="project" value="TreeGrafter"/>
</dbReference>
<keyword evidence="3" id="KW-0863">Zinc-finger</keyword>
<protein>
    <recommendedName>
        <fullName evidence="10">GATA-type domain-containing protein</fullName>
    </recommendedName>
</protein>
<dbReference type="STRING" id="79923.A0A3R7D9Y2"/>
<feature type="region of interest" description="Disordered" evidence="9">
    <location>
        <begin position="75"/>
        <end position="95"/>
    </location>
</feature>
<evidence type="ECO:0000256" key="9">
    <source>
        <dbReference type="SAM" id="MobiDB-lite"/>
    </source>
</evidence>
<dbReference type="PANTHER" id="PTHR10071">
    <property type="entry name" value="TRANSCRIPTION FACTOR GATA FAMILY MEMBER"/>
    <property type="match status" value="1"/>
</dbReference>
<evidence type="ECO:0000256" key="2">
    <source>
        <dbReference type="ARBA" id="ARBA00022723"/>
    </source>
</evidence>
<name>A0A3R7D9Y2_CLOSI</name>
<dbReference type="Pfam" id="PF00320">
    <property type="entry name" value="GATA"/>
    <property type="match status" value="2"/>
</dbReference>
<reference evidence="11 12" key="2">
    <citation type="journal article" date="2021" name="Genomics">
        <title>High-quality reference genome for Clonorchis sinensis.</title>
        <authorList>
            <person name="Young N.D."/>
            <person name="Stroehlein A.J."/>
            <person name="Kinkar L."/>
            <person name="Wang T."/>
            <person name="Sohn W.M."/>
            <person name="Chang B.C.H."/>
            <person name="Kaur P."/>
            <person name="Weisz D."/>
            <person name="Dudchenko O."/>
            <person name="Aiden E.L."/>
            <person name="Korhonen P.K."/>
            <person name="Gasser R.B."/>
        </authorList>
    </citation>
    <scope>NUCLEOTIDE SEQUENCE [LARGE SCALE GENOMIC DNA]</scope>
    <source>
        <strain evidence="11">Cs-k2</strain>
    </source>
</reference>
<dbReference type="InterPro" id="IPR039355">
    <property type="entry name" value="Transcription_factor_GATA"/>
</dbReference>
<dbReference type="FunFam" id="3.30.50.10:FF:000032">
    <property type="entry name" value="Transcription factor GATA-3"/>
    <property type="match status" value="1"/>
</dbReference>
<dbReference type="GO" id="GO:0000981">
    <property type="term" value="F:DNA-binding transcription factor activity, RNA polymerase II-specific"/>
    <property type="evidence" value="ECO:0007669"/>
    <property type="project" value="TreeGrafter"/>
</dbReference>
<evidence type="ECO:0000313" key="11">
    <source>
        <dbReference type="EMBL" id="KAG5448094.1"/>
    </source>
</evidence>
<dbReference type="Proteomes" id="UP000286415">
    <property type="component" value="Unassembled WGS sequence"/>
</dbReference>
<dbReference type="GO" id="GO:0045165">
    <property type="term" value="P:cell fate commitment"/>
    <property type="evidence" value="ECO:0007669"/>
    <property type="project" value="TreeGrafter"/>
</dbReference>
<evidence type="ECO:0000256" key="7">
    <source>
        <dbReference type="ARBA" id="ARBA00023163"/>
    </source>
</evidence>
<feature type="region of interest" description="Disordered" evidence="9">
    <location>
        <begin position="1134"/>
        <end position="1166"/>
    </location>
</feature>
<dbReference type="GO" id="GO:0045944">
    <property type="term" value="P:positive regulation of transcription by RNA polymerase II"/>
    <property type="evidence" value="ECO:0007669"/>
    <property type="project" value="TreeGrafter"/>
</dbReference>
<keyword evidence="12" id="KW-1185">Reference proteome</keyword>
<dbReference type="InParanoid" id="A0A3R7D9Y2"/>
<feature type="compositionally biased region" description="Acidic residues" evidence="9">
    <location>
        <begin position="1139"/>
        <end position="1150"/>
    </location>
</feature>
<sequence length="1166" mass="127275">MLPMAAAISANPPGVGRPQLDAGWTHFNRYQEFSNYGSVNSVPPNALYGSSNLLVGQTSYPNVYQQSLSQAYHNYQQQQQQQQQQDQQDPYRGGTSCARQFCSEIQAKLPAERSEPVFDRPSDLGKRDLEEHRDIDANNQARLELLKLSRFESDQTAIRLSARSDNDQVDGRWVARKLSKGNYIQREASHSGVGQSERGANSPEHKTTRHRRLMKESEKAATPDYGGMLRAEGVQQDTSEQKRSEVLFPAKSAEFSSTTQAAPQPVKQSPDKAKNSYSISHYQIPPSTPPSSTSQPFRLSSQSNCQFSSNLFPQYEQTHHPKGGNSNGLDALNSTFTPSLPGVPPTHNSESYRSEEQFYSLLTNGGMPTSFHQSQSVNPFFPSSTWNQGLYYPQGLTPQQLASFYASVNSSALDPRLRHSAGHTAGPECTQLAAQQTGGEDVVSPQTQQQQANLSLNRYASRNNRNNSNGLSGQTHLPVTPNDTLFDRTAAKLETCSEDNILPPKNPVHPMDDIMYVSAAYHSAAAMAAAAVVAQAAVASANAVGQPQQEQHNPYASHHVLHNNPNRSASHALGGIIPILGSVNGVSGTSSSTITSNSLKSVKNKKLTSTEGRECVNCGATSTPLWRRDGQGNYLCNACGLYQKMNGQNRPLIKPKRRLQSSSRRTGTICSNCRTVTTTLWRRNTNGEPVCNACGLYFKLHNIQRPISMKKDGIQTRNRKVSQKTKKHKFGFYSDFPELSMDYLMKTPLHRFGNAAAAVAVANRFGYGHSGLTGGCSSPSATGSVSGPNYLPGYISDIYPANNPCGLLSPVGLASSNGSSRDQPKPFADVFNSSLDESRHTSLLGPVLPFASDPYSQLNSALAERPLRDQRVNFNSSDHYACEKSNYRTDLSDCATDEVRQIPILRNRNVDPPGSWLNERINQSIDNCQRGEVSSDGTEVNPLNAPLSFYPKAQQMALLGYPSHSYYHNLANGQPNTSKAHSSDHESVIPVSHPHQQTKSSPRVSSRDPEVVLSSRYEPSGYGYQSHLGMNVHHNPVQSNCGTVLLNDLRNCDSNQSSTSSGTPRSETTLPVADHSSLGSMPGDRHELQQSADSVVNVRLSLLSLVNRINGDKHRFSTDVVVVAAAVDAAAAGAVEAADHDDDEEEEKGEEDNVKRTVIIKSSSLE</sequence>
<evidence type="ECO:0000256" key="1">
    <source>
        <dbReference type="ARBA" id="ARBA00004123"/>
    </source>
</evidence>
<feature type="region of interest" description="Disordered" evidence="9">
    <location>
        <begin position="970"/>
        <end position="1011"/>
    </location>
</feature>
<dbReference type="PROSITE" id="PS00344">
    <property type="entry name" value="GATA_ZN_FINGER_1"/>
    <property type="match status" value="2"/>
</dbReference>
<feature type="compositionally biased region" description="Polar residues" evidence="9">
    <location>
        <begin position="994"/>
        <end position="1004"/>
    </location>
</feature>
<evidence type="ECO:0000256" key="3">
    <source>
        <dbReference type="ARBA" id="ARBA00022771"/>
    </source>
</evidence>
<feature type="region of interest" description="Disordered" evidence="9">
    <location>
        <begin position="185"/>
        <end position="228"/>
    </location>
</feature>
<keyword evidence="8" id="KW-0539">Nucleus</keyword>
<dbReference type="Gene3D" id="3.30.50.10">
    <property type="entry name" value="Erythroid Transcription Factor GATA-1, subunit A"/>
    <property type="match status" value="2"/>
</dbReference>
<keyword evidence="7" id="KW-0804">Transcription</keyword>
<proteinExistence type="predicted"/>
<keyword evidence="4" id="KW-0862">Zinc</keyword>
<evidence type="ECO:0000256" key="5">
    <source>
        <dbReference type="ARBA" id="ARBA00023015"/>
    </source>
</evidence>
<organism evidence="11 12">
    <name type="scientific">Clonorchis sinensis</name>
    <name type="common">Chinese liver fluke</name>
    <dbReference type="NCBI Taxonomy" id="79923"/>
    <lineage>
        <taxon>Eukaryota</taxon>
        <taxon>Metazoa</taxon>
        <taxon>Spiralia</taxon>
        <taxon>Lophotrochozoa</taxon>
        <taxon>Platyhelminthes</taxon>
        <taxon>Trematoda</taxon>
        <taxon>Digenea</taxon>
        <taxon>Opisthorchiida</taxon>
        <taxon>Opisthorchiata</taxon>
        <taxon>Opisthorchiidae</taxon>
        <taxon>Clonorchis</taxon>
    </lineage>
</organism>
<feature type="region of interest" description="Disordered" evidence="9">
    <location>
        <begin position="252"/>
        <end position="301"/>
    </location>
</feature>
<dbReference type="PRINTS" id="PR00619">
    <property type="entry name" value="GATAZNFINGER"/>
</dbReference>
<comment type="subcellular location">
    <subcellularLocation>
        <location evidence="1">Nucleus</location>
    </subcellularLocation>
</comment>
<dbReference type="GO" id="GO:0008270">
    <property type="term" value="F:zinc ion binding"/>
    <property type="evidence" value="ECO:0007669"/>
    <property type="project" value="UniProtKB-KW"/>
</dbReference>
<evidence type="ECO:0000259" key="10">
    <source>
        <dbReference type="PROSITE" id="PS50114"/>
    </source>
</evidence>
<feature type="domain" description="GATA-type" evidence="10">
    <location>
        <begin position="664"/>
        <end position="717"/>
    </location>
</feature>
<keyword evidence="6" id="KW-0238">DNA-binding</keyword>
<dbReference type="OrthoDB" id="515401at2759"/>
<dbReference type="InterPro" id="IPR013088">
    <property type="entry name" value="Znf_NHR/GATA"/>
</dbReference>
<dbReference type="GO" id="GO:0000978">
    <property type="term" value="F:RNA polymerase II cis-regulatory region sequence-specific DNA binding"/>
    <property type="evidence" value="ECO:0007669"/>
    <property type="project" value="TreeGrafter"/>
</dbReference>
<keyword evidence="5" id="KW-0805">Transcription regulation</keyword>
<keyword evidence="2" id="KW-0479">Metal-binding</keyword>
<dbReference type="GO" id="GO:0005634">
    <property type="term" value="C:nucleus"/>
    <property type="evidence" value="ECO:0007669"/>
    <property type="project" value="UniProtKB-SubCell"/>
</dbReference>
<evidence type="ECO:0000256" key="4">
    <source>
        <dbReference type="ARBA" id="ARBA00022833"/>
    </source>
</evidence>
<comment type="caution">
    <text evidence="11">The sequence shown here is derived from an EMBL/GenBank/DDBJ whole genome shotgun (WGS) entry which is preliminary data.</text>
</comment>
<feature type="region of interest" description="Disordered" evidence="9">
    <location>
        <begin position="1052"/>
        <end position="1072"/>
    </location>
</feature>
<feature type="region of interest" description="Disordered" evidence="9">
    <location>
        <begin position="315"/>
        <end position="353"/>
    </location>
</feature>